<dbReference type="OrthoDB" id="204726at2759"/>
<dbReference type="InParanoid" id="F0YME0"/>
<keyword evidence="3" id="KW-1185">Reference proteome</keyword>
<gene>
    <name evidence="2" type="ORF">AURANDRAFT_72669</name>
</gene>
<dbReference type="Proteomes" id="UP000002729">
    <property type="component" value="Unassembled WGS sequence"/>
</dbReference>
<protein>
    <recommendedName>
        <fullName evidence="4">Fibronectin type-III domain-containing protein</fullName>
    </recommendedName>
</protein>
<dbReference type="GeneID" id="20228816"/>
<dbReference type="InterPro" id="IPR036116">
    <property type="entry name" value="FN3_sf"/>
</dbReference>
<organism evidence="3">
    <name type="scientific">Aureococcus anophagefferens</name>
    <name type="common">Harmful bloom alga</name>
    <dbReference type="NCBI Taxonomy" id="44056"/>
    <lineage>
        <taxon>Eukaryota</taxon>
        <taxon>Sar</taxon>
        <taxon>Stramenopiles</taxon>
        <taxon>Ochrophyta</taxon>
        <taxon>Pelagophyceae</taxon>
        <taxon>Pelagomonadales</taxon>
        <taxon>Pelagomonadaceae</taxon>
        <taxon>Aureococcus</taxon>
    </lineage>
</organism>
<sequence length="443" mass="48200">METRTSQDLRRIRMARSDMSRRLLRGVRADRCITLSMLSSDGAWVVLFNGPVNQLDLTWVASMSPVPLCSHVYRVEGATGPNELSLTAALAPRDVTYLSDPEAPTIINASTRDVILGWPGIEGCRGELLRQAVTRGGAAFQVEIKEGPGWQPARVQLQRLRVAARATGSQNSDCDRCKTLPANCKDGRAYVALEAVDGVGGVRVIDLLPATWYHMRLRVTYDGISAALSPAVAVATKCGAPDPPIPRPNVTEEFVGTANMNSVVGAAAQNLEGFVSEMSRATPPPASGSHRLRVSWARPRTNGYPIQYYILHQRELVLPPNSVAKRCQASNMLVPARSLASDPRVRPFSTQSSSNANEQQQAPKWTPWREVHAHLLPDCAPDAWAWLSFEQLCSSSKRPVFLTAESVGAPTPIYCCRIPRGCCERARGVEILAGVARLETGVS</sequence>
<feature type="compositionally biased region" description="Low complexity" evidence="1">
    <location>
        <begin position="349"/>
        <end position="362"/>
    </location>
</feature>
<proteinExistence type="predicted"/>
<evidence type="ECO:0000313" key="2">
    <source>
        <dbReference type="EMBL" id="EGB03731.1"/>
    </source>
</evidence>
<dbReference type="AlphaFoldDB" id="F0YME0"/>
<name>F0YME0_AURAN</name>
<dbReference type="SUPFAM" id="SSF49265">
    <property type="entry name" value="Fibronectin type III"/>
    <property type="match status" value="1"/>
</dbReference>
<dbReference type="KEGG" id="aaf:AURANDRAFT_72669"/>
<reference evidence="2 3" key="1">
    <citation type="journal article" date="2011" name="Proc. Natl. Acad. Sci. U.S.A.">
        <title>Niche of harmful alga Aureococcus anophagefferens revealed through ecogenomics.</title>
        <authorList>
            <person name="Gobler C.J."/>
            <person name="Berry D.L."/>
            <person name="Dyhrman S.T."/>
            <person name="Wilhelm S.W."/>
            <person name="Salamov A."/>
            <person name="Lobanov A.V."/>
            <person name="Zhang Y."/>
            <person name="Collier J.L."/>
            <person name="Wurch L.L."/>
            <person name="Kustka A.B."/>
            <person name="Dill B.D."/>
            <person name="Shah M."/>
            <person name="VerBerkmoes N.C."/>
            <person name="Kuo A."/>
            <person name="Terry A."/>
            <person name="Pangilinan J."/>
            <person name="Lindquist E.A."/>
            <person name="Lucas S."/>
            <person name="Paulsen I.T."/>
            <person name="Hattenrath-Lehmann T.K."/>
            <person name="Talmage S.C."/>
            <person name="Walker E.A."/>
            <person name="Koch F."/>
            <person name="Burson A.M."/>
            <person name="Marcoval M.A."/>
            <person name="Tang Y.Z."/>
            <person name="Lecleir G.R."/>
            <person name="Coyne K.J."/>
            <person name="Berg G.M."/>
            <person name="Bertrand E.M."/>
            <person name="Saito M.A."/>
            <person name="Gladyshev V.N."/>
            <person name="Grigoriev I.V."/>
        </authorList>
    </citation>
    <scope>NUCLEOTIDE SEQUENCE [LARGE SCALE GENOMIC DNA]</scope>
    <source>
        <strain evidence="3">CCMP 1984</strain>
    </source>
</reference>
<accession>F0YME0</accession>
<evidence type="ECO:0000256" key="1">
    <source>
        <dbReference type="SAM" id="MobiDB-lite"/>
    </source>
</evidence>
<feature type="region of interest" description="Disordered" evidence="1">
    <location>
        <begin position="343"/>
        <end position="364"/>
    </location>
</feature>
<evidence type="ECO:0008006" key="4">
    <source>
        <dbReference type="Google" id="ProtNLM"/>
    </source>
</evidence>
<dbReference type="EMBL" id="GL833163">
    <property type="protein sequence ID" value="EGB03731.1"/>
    <property type="molecule type" value="Genomic_DNA"/>
</dbReference>
<dbReference type="RefSeq" id="XP_009041586.1">
    <property type="nucleotide sequence ID" value="XM_009043338.1"/>
</dbReference>
<evidence type="ECO:0000313" key="3">
    <source>
        <dbReference type="Proteomes" id="UP000002729"/>
    </source>
</evidence>